<reference evidence="2" key="1">
    <citation type="submission" date="2014-09" db="EMBL/GenBank/DDBJ databases">
        <authorList>
            <person name="Magalhaes I.L.F."/>
            <person name="Oliveira U."/>
            <person name="Santos F.R."/>
            <person name="Vidigal T.H.D.A."/>
            <person name="Brescovit A.D."/>
            <person name="Santos A.J."/>
        </authorList>
    </citation>
    <scope>NUCLEOTIDE SEQUENCE</scope>
    <source>
        <tissue evidence="2">Shoot tissue taken approximately 20 cm above the soil surface</tissue>
    </source>
</reference>
<dbReference type="AlphaFoldDB" id="A0A0A9GZ23"/>
<dbReference type="EMBL" id="GBRH01170055">
    <property type="protein sequence ID" value="JAE27841.1"/>
    <property type="molecule type" value="Transcribed_RNA"/>
</dbReference>
<sequence length="39" mass="4567">MVFTYLILLFTMTTTSLGFISIKSGWVPTMLKQHRRSFL</sequence>
<organism evidence="2">
    <name type="scientific">Arundo donax</name>
    <name type="common">Giant reed</name>
    <name type="synonym">Donax arundinaceus</name>
    <dbReference type="NCBI Taxonomy" id="35708"/>
    <lineage>
        <taxon>Eukaryota</taxon>
        <taxon>Viridiplantae</taxon>
        <taxon>Streptophyta</taxon>
        <taxon>Embryophyta</taxon>
        <taxon>Tracheophyta</taxon>
        <taxon>Spermatophyta</taxon>
        <taxon>Magnoliopsida</taxon>
        <taxon>Liliopsida</taxon>
        <taxon>Poales</taxon>
        <taxon>Poaceae</taxon>
        <taxon>PACMAD clade</taxon>
        <taxon>Arundinoideae</taxon>
        <taxon>Arundineae</taxon>
        <taxon>Arundo</taxon>
    </lineage>
</organism>
<evidence type="ECO:0000313" key="2">
    <source>
        <dbReference type="EMBL" id="JAE27841.1"/>
    </source>
</evidence>
<keyword evidence="1" id="KW-1133">Transmembrane helix</keyword>
<protein>
    <submittedName>
        <fullName evidence="2">Uncharacterized protein</fullName>
    </submittedName>
</protein>
<reference evidence="2" key="2">
    <citation type="journal article" date="2015" name="Data Brief">
        <title>Shoot transcriptome of the giant reed, Arundo donax.</title>
        <authorList>
            <person name="Barrero R.A."/>
            <person name="Guerrero F.D."/>
            <person name="Moolhuijzen P."/>
            <person name="Goolsby J.A."/>
            <person name="Tidwell J."/>
            <person name="Bellgard S.E."/>
            <person name="Bellgard M.I."/>
        </authorList>
    </citation>
    <scope>NUCLEOTIDE SEQUENCE</scope>
    <source>
        <tissue evidence="2">Shoot tissue taken approximately 20 cm above the soil surface</tissue>
    </source>
</reference>
<name>A0A0A9GZ23_ARUDO</name>
<keyword evidence="1" id="KW-0812">Transmembrane</keyword>
<accession>A0A0A9GZ23</accession>
<evidence type="ECO:0000256" key="1">
    <source>
        <dbReference type="SAM" id="Phobius"/>
    </source>
</evidence>
<keyword evidence="1" id="KW-0472">Membrane</keyword>
<proteinExistence type="predicted"/>
<feature type="transmembrane region" description="Helical" evidence="1">
    <location>
        <begin position="6"/>
        <end position="26"/>
    </location>
</feature>